<dbReference type="Proteomes" id="UP001054252">
    <property type="component" value="Unassembled WGS sequence"/>
</dbReference>
<dbReference type="EMBL" id="BPVZ01000097">
    <property type="protein sequence ID" value="GKV32836.1"/>
    <property type="molecule type" value="Genomic_DNA"/>
</dbReference>
<evidence type="ECO:0000313" key="3">
    <source>
        <dbReference type="Proteomes" id="UP001054252"/>
    </source>
</evidence>
<organism evidence="2 3">
    <name type="scientific">Rubroshorea leprosula</name>
    <dbReference type="NCBI Taxonomy" id="152421"/>
    <lineage>
        <taxon>Eukaryota</taxon>
        <taxon>Viridiplantae</taxon>
        <taxon>Streptophyta</taxon>
        <taxon>Embryophyta</taxon>
        <taxon>Tracheophyta</taxon>
        <taxon>Spermatophyta</taxon>
        <taxon>Magnoliopsida</taxon>
        <taxon>eudicotyledons</taxon>
        <taxon>Gunneridae</taxon>
        <taxon>Pentapetalae</taxon>
        <taxon>rosids</taxon>
        <taxon>malvids</taxon>
        <taxon>Malvales</taxon>
        <taxon>Dipterocarpaceae</taxon>
        <taxon>Rubroshorea</taxon>
    </lineage>
</organism>
<sequence length="89" mass="10017">MVVCSGKKRQLKVDLKTQEAENGKLKDEIIESLKVANKAEQGQLTSKLENLEKELASTKQSNAESNTRHYVGGKGTRNRQLSLLSYRNR</sequence>
<dbReference type="AlphaFoldDB" id="A0AAV5L6F7"/>
<comment type="caution">
    <text evidence="2">The sequence shown here is derived from an EMBL/GenBank/DDBJ whole genome shotgun (WGS) entry which is preliminary data.</text>
</comment>
<reference evidence="2 3" key="1">
    <citation type="journal article" date="2021" name="Commun. Biol.">
        <title>The genome of Shorea leprosula (Dipterocarpaceae) highlights the ecological relevance of drought in aseasonal tropical rainforests.</title>
        <authorList>
            <person name="Ng K.K.S."/>
            <person name="Kobayashi M.J."/>
            <person name="Fawcett J.A."/>
            <person name="Hatakeyama M."/>
            <person name="Paape T."/>
            <person name="Ng C.H."/>
            <person name="Ang C.C."/>
            <person name="Tnah L.H."/>
            <person name="Lee C.T."/>
            <person name="Nishiyama T."/>
            <person name="Sese J."/>
            <person name="O'Brien M.J."/>
            <person name="Copetti D."/>
            <person name="Mohd Noor M.I."/>
            <person name="Ong R.C."/>
            <person name="Putra M."/>
            <person name="Sireger I.Z."/>
            <person name="Indrioko S."/>
            <person name="Kosugi Y."/>
            <person name="Izuno A."/>
            <person name="Isagi Y."/>
            <person name="Lee S.L."/>
            <person name="Shimizu K.K."/>
        </authorList>
    </citation>
    <scope>NUCLEOTIDE SEQUENCE [LARGE SCALE GENOMIC DNA]</scope>
    <source>
        <strain evidence="2">214</strain>
    </source>
</reference>
<evidence type="ECO:0000256" key="1">
    <source>
        <dbReference type="SAM" id="MobiDB-lite"/>
    </source>
</evidence>
<gene>
    <name evidence="2" type="ORF">SLEP1_g41405</name>
</gene>
<keyword evidence="3" id="KW-1185">Reference proteome</keyword>
<proteinExistence type="predicted"/>
<feature type="compositionally biased region" description="Polar residues" evidence="1">
    <location>
        <begin position="78"/>
        <end position="89"/>
    </location>
</feature>
<accession>A0AAV5L6F7</accession>
<protein>
    <submittedName>
        <fullName evidence="2">Uncharacterized protein</fullName>
    </submittedName>
</protein>
<evidence type="ECO:0000313" key="2">
    <source>
        <dbReference type="EMBL" id="GKV32836.1"/>
    </source>
</evidence>
<feature type="region of interest" description="Disordered" evidence="1">
    <location>
        <begin position="54"/>
        <end position="89"/>
    </location>
</feature>
<name>A0AAV5L6F7_9ROSI</name>